<dbReference type="EMBL" id="CAMPGE010026011">
    <property type="protein sequence ID" value="CAI2383713.1"/>
    <property type="molecule type" value="Genomic_DNA"/>
</dbReference>
<proteinExistence type="predicted"/>
<feature type="region of interest" description="Disordered" evidence="1">
    <location>
        <begin position="1"/>
        <end position="25"/>
    </location>
</feature>
<sequence length="805" mass="93311">MVLKSPKPVKNRGNLNLSKNKRIGNSRNFGCKGRVFSNPKIPIKPIIKTPEKKVKILDLNFTRDKKFRSNSRTRDSTFKKRKTILPLKNLKMRALDRDILFPQDQVNSPIRRYVLPLEGNLKRSGCLKSSEKMSPISLSKEEESNMSLISPVKCDNVSPYQAKIPAELCNKGIKPGCTRNSQTNYVTSLKSQEATKPKGLAQKEAQKRKMIEHNLFGTQFHFKFPEPDQRKSNMSLKSDNQPFSEKKERFVRNQFLSKGAPKHPNLPFWYKFKREKSLSFSKDKASSKLDFYNSGTEMQKTGPAHKNRVGSPKIESSGIDINSGIESTTPAEDFITPPNHVTISVYDLRNNFQKDFSIEKEFLVENMQYFQKFVKKGKGVNMEKRLEMLDKLDISIQCSPFIFIWILEYLQGSKTAVNFNPKEVILILISADSLIIPKLIEEAVDYICNNLQTVENSACWNVHLRRHLIRKIAVKVPIQVLDSIKYRKGTGLINKIYKHKLETLHLSLNYSYTDLADRNYDFSAKENGLKKCKYCGEMFTDVGLDLTPCSNSHEYINAHGEMIPPHQALPQWDLSDFILCIRKRESDWKVIYYLIWSLCVLLRCTECREVFRLFDYDQCHYHPQKFYSEGDDHQGIYLCCGSQGRKFNIGIDSATHGCCMKDHKWPKTPEIDYIIGRFEENKDLIFGDSEIKEKRIRMRKDLWNSYNFISRDHKTSSEDFSSVNSNGEKSDEVKQDECNQDMNAQENSQKDDLKKITNPSGKNHHRPKRKSVSRRYIKLENIRQNDAAKMDDLLAQVKIFRSRKT</sequence>
<accession>A0AAD1Y1S9</accession>
<comment type="caution">
    <text evidence="3">The sequence shown here is derived from an EMBL/GenBank/DDBJ whole genome shotgun (WGS) entry which is preliminary data.</text>
</comment>
<dbReference type="Pfam" id="PF11822">
    <property type="entry name" value="BTB_SANBR"/>
    <property type="match status" value="1"/>
</dbReference>
<feature type="domain" description="SANT and BTB" evidence="2">
    <location>
        <begin position="341"/>
        <end position="443"/>
    </location>
</feature>
<dbReference type="PANTHER" id="PTHR20946:SF0">
    <property type="entry name" value="SANT AND BTB DOMAIN REGULATOR OF CLASS SWITCH RECOMBINATION"/>
    <property type="match status" value="1"/>
</dbReference>
<feature type="compositionally biased region" description="Basic and acidic residues" evidence="1">
    <location>
        <begin position="728"/>
        <end position="737"/>
    </location>
</feature>
<dbReference type="AlphaFoldDB" id="A0AAD1Y1S9"/>
<feature type="compositionally biased region" description="Polar residues" evidence="1">
    <location>
        <begin position="232"/>
        <end position="243"/>
    </location>
</feature>
<evidence type="ECO:0000259" key="2">
    <source>
        <dbReference type="Pfam" id="PF11822"/>
    </source>
</evidence>
<feature type="region of interest" description="Disordered" evidence="1">
    <location>
        <begin position="294"/>
        <end position="315"/>
    </location>
</feature>
<dbReference type="PANTHER" id="PTHR20946">
    <property type="entry name" value="SANT AND BTB DOMAIN REGULATOR OF CLASS SWITCH RECOMBINATION"/>
    <property type="match status" value="1"/>
</dbReference>
<gene>
    <name evidence="3" type="ORF">ECRASSUSDP1_LOCUS25223</name>
</gene>
<evidence type="ECO:0000256" key="1">
    <source>
        <dbReference type="SAM" id="MobiDB-lite"/>
    </source>
</evidence>
<protein>
    <recommendedName>
        <fullName evidence="2">SANT and BTB domain-containing protein</fullName>
    </recommendedName>
</protein>
<name>A0AAD1Y1S9_EUPCR</name>
<feature type="region of interest" description="Disordered" evidence="1">
    <location>
        <begin position="223"/>
        <end position="244"/>
    </location>
</feature>
<dbReference type="InterPro" id="IPR021777">
    <property type="entry name" value="SANBR_BTB"/>
</dbReference>
<feature type="compositionally biased region" description="Polar residues" evidence="1">
    <location>
        <begin position="718"/>
        <end position="727"/>
    </location>
</feature>
<dbReference type="InterPro" id="IPR045902">
    <property type="entry name" value="SANBR-like"/>
</dbReference>
<feature type="compositionally biased region" description="Basic residues" evidence="1">
    <location>
        <begin position="762"/>
        <end position="775"/>
    </location>
</feature>
<evidence type="ECO:0000313" key="3">
    <source>
        <dbReference type="EMBL" id="CAI2383713.1"/>
    </source>
</evidence>
<keyword evidence="4" id="KW-1185">Reference proteome</keyword>
<dbReference type="Proteomes" id="UP001295684">
    <property type="component" value="Unassembled WGS sequence"/>
</dbReference>
<reference evidence="3" key="1">
    <citation type="submission" date="2023-07" db="EMBL/GenBank/DDBJ databases">
        <authorList>
            <consortium name="AG Swart"/>
            <person name="Singh M."/>
            <person name="Singh A."/>
            <person name="Seah K."/>
            <person name="Emmerich C."/>
        </authorList>
    </citation>
    <scope>NUCLEOTIDE SEQUENCE</scope>
    <source>
        <strain evidence="3">DP1</strain>
    </source>
</reference>
<feature type="region of interest" description="Disordered" evidence="1">
    <location>
        <begin position="716"/>
        <end position="775"/>
    </location>
</feature>
<organism evidence="3 4">
    <name type="scientific">Euplotes crassus</name>
    <dbReference type="NCBI Taxonomy" id="5936"/>
    <lineage>
        <taxon>Eukaryota</taxon>
        <taxon>Sar</taxon>
        <taxon>Alveolata</taxon>
        <taxon>Ciliophora</taxon>
        <taxon>Intramacronucleata</taxon>
        <taxon>Spirotrichea</taxon>
        <taxon>Hypotrichia</taxon>
        <taxon>Euplotida</taxon>
        <taxon>Euplotidae</taxon>
        <taxon>Moneuplotes</taxon>
    </lineage>
</organism>
<evidence type="ECO:0000313" key="4">
    <source>
        <dbReference type="Proteomes" id="UP001295684"/>
    </source>
</evidence>